<keyword evidence="1" id="KW-0175">Coiled coil</keyword>
<reference evidence="2" key="1">
    <citation type="journal article" date="2021" name="Proc. Natl. Acad. Sci. U.S.A.">
        <title>A Catalog of Tens of Thousands of Viruses from Human Metagenomes Reveals Hidden Associations with Chronic Diseases.</title>
        <authorList>
            <person name="Tisza M.J."/>
            <person name="Buck C.B."/>
        </authorList>
    </citation>
    <scope>NUCLEOTIDE SEQUENCE</scope>
    <source>
        <strain evidence="2">CtrWS2</strain>
    </source>
</reference>
<protein>
    <submittedName>
        <fullName evidence="2">Vacuolar sorting 38 and autophagy-related subunit 14</fullName>
    </submittedName>
</protein>
<sequence>MTRNEQLINWLGNRQRKYADGVALFDALAKQVQKEKYSAYFAAAPANPHIFDPHFTQLINCLTRISREIREAPELYPAANESIVEAKEVDEKARTEELTKRTAAIATHEQQIEELTERIEYLEGSDNTGDISELQEQIDEHRAELEQLRKEVDALSEPGVKVVTEASMPTSIKKAYARIKEIAPLYASLHNDIANPDLEDEKRKSLAEELCKLDDERRKLWKAIDAWAEGKGTLSLDAKRPVFSNNPVVRGIELARHVKRLKQNIVNSQRSADKAKEDGRQVVYDNAMSRIAGYEEELAEIEKEIAGEKVSG</sequence>
<dbReference type="EMBL" id="BK014695">
    <property type="protein sequence ID" value="DAD68173.1"/>
    <property type="molecule type" value="Genomic_DNA"/>
</dbReference>
<name>A0A8S5LDS7_9CAUD</name>
<evidence type="ECO:0000256" key="1">
    <source>
        <dbReference type="SAM" id="Coils"/>
    </source>
</evidence>
<proteinExistence type="predicted"/>
<organism evidence="2">
    <name type="scientific">Siphoviridae sp. ctrWS2</name>
    <dbReference type="NCBI Taxonomy" id="2823602"/>
    <lineage>
        <taxon>Viruses</taxon>
        <taxon>Duplodnaviria</taxon>
        <taxon>Heunggongvirae</taxon>
        <taxon>Uroviricota</taxon>
        <taxon>Caudoviricetes</taxon>
    </lineage>
</organism>
<dbReference type="Gene3D" id="1.20.5.340">
    <property type="match status" value="1"/>
</dbReference>
<feature type="coiled-coil region" evidence="1">
    <location>
        <begin position="98"/>
        <end position="158"/>
    </location>
</feature>
<evidence type="ECO:0000313" key="2">
    <source>
        <dbReference type="EMBL" id="DAD68173.1"/>
    </source>
</evidence>
<dbReference type="SUPFAM" id="SSF58100">
    <property type="entry name" value="Bacterial hemolysins"/>
    <property type="match status" value="1"/>
</dbReference>
<feature type="coiled-coil region" evidence="1">
    <location>
        <begin position="258"/>
        <end position="311"/>
    </location>
</feature>
<accession>A0A8S5LDS7</accession>